<dbReference type="EMBL" id="MU118006">
    <property type="protein sequence ID" value="KAF9648869.1"/>
    <property type="molecule type" value="Genomic_DNA"/>
</dbReference>
<dbReference type="Proteomes" id="UP000886501">
    <property type="component" value="Unassembled WGS sequence"/>
</dbReference>
<comment type="caution">
    <text evidence="1">The sequence shown here is derived from an EMBL/GenBank/DDBJ whole genome shotgun (WGS) entry which is preliminary data.</text>
</comment>
<organism evidence="1 2">
    <name type="scientific">Thelephora ganbajun</name>
    <name type="common">Ganba fungus</name>
    <dbReference type="NCBI Taxonomy" id="370292"/>
    <lineage>
        <taxon>Eukaryota</taxon>
        <taxon>Fungi</taxon>
        <taxon>Dikarya</taxon>
        <taxon>Basidiomycota</taxon>
        <taxon>Agaricomycotina</taxon>
        <taxon>Agaricomycetes</taxon>
        <taxon>Thelephorales</taxon>
        <taxon>Thelephoraceae</taxon>
        <taxon>Thelephora</taxon>
    </lineage>
</organism>
<evidence type="ECO:0000313" key="1">
    <source>
        <dbReference type="EMBL" id="KAF9648869.1"/>
    </source>
</evidence>
<proteinExistence type="predicted"/>
<reference evidence="1" key="1">
    <citation type="submission" date="2019-10" db="EMBL/GenBank/DDBJ databases">
        <authorList>
            <consortium name="DOE Joint Genome Institute"/>
            <person name="Kuo A."/>
            <person name="Miyauchi S."/>
            <person name="Kiss E."/>
            <person name="Drula E."/>
            <person name="Kohler A."/>
            <person name="Sanchez-Garcia M."/>
            <person name="Andreopoulos B."/>
            <person name="Barry K.W."/>
            <person name="Bonito G."/>
            <person name="Buee M."/>
            <person name="Carver A."/>
            <person name="Chen C."/>
            <person name="Cichocki N."/>
            <person name="Clum A."/>
            <person name="Culley D."/>
            <person name="Crous P.W."/>
            <person name="Fauchery L."/>
            <person name="Girlanda M."/>
            <person name="Hayes R."/>
            <person name="Keri Z."/>
            <person name="Labutti K."/>
            <person name="Lipzen A."/>
            <person name="Lombard V."/>
            <person name="Magnuson J."/>
            <person name="Maillard F."/>
            <person name="Morin E."/>
            <person name="Murat C."/>
            <person name="Nolan M."/>
            <person name="Ohm R."/>
            <person name="Pangilinan J."/>
            <person name="Pereira M."/>
            <person name="Perotto S."/>
            <person name="Peter M."/>
            <person name="Riley R."/>
            <person name="Sitrit Y."/>
            <person name="Stielow B."/>
            <person name="Szollosi G."/>
            <person name="Zifcakova L."/>
            <person name="Stursova M."/>
            <person name="Spatafora J.W."/>
            <person name="Tedersoo L."/>
            <person name="Vaario L.-M."/>
            <person name="Yamada A."/>
            <person name="Yan M."/>
            <person name="Wang P."/>
            <person name="Xu J."/>
            <person name="Bruns T."/>
            <person name="Baldrian P."/>
            <person name="Vilgalys R."/>
            <person name="Henrissat B."/>
            <person name="Grigoriev I.V."/>
            <person name="Hibbett D."/>
            <person name="Nagy L.G."/>
            <person name="Martin F.M."/>
        </authorList>
    </citation>
    <scope>NUCLEOTIDE SEQUENCE</scope>
    <source>
        <strain evidence="1">P2</strain>
    </source>
</reference>
<evidence type="ECO:0000313" key="2">
    <source>
        <dbReference type="Proteomes" id="UP000886501"/>
    </source>
</evidence>
<sequence>MDRPPTKTLDSPRQSRRRGTTPSISETPHPSQPVPVSGSTSTPLPSIRHLHPHLPPPSQYIGPSDPSAYPPSSFEHPPQSGPVRYQTQPTHQDPTKELLTIEESDSDKHSSPPPKKRRKRQALSCTAYLRVPGYSECKRRKIKCDRTQPCGPCARRGEQDKCQWHQVETNDKYVTRAEYDQLKARVDHLESILARITGAGNVHMQATMVAPPTMPTGVGPSNPPYVHHNRSTSGSYSLAPEYGPDPYSINTRPSVTPLPSSSRTTLSGDINPPATEREIPSSRQYAPPHRPASRQFRSTLGPVTSVPSYGSTEGTDERPKKRFAWTLQGVRPRQSCRAVDLVRRSQLYSTLLPSLFLLVCILHLLILHPLPLVPPRSSRWKLLQRARPSTGPLHQEGYDITDLTAIQSHLWLSPPPNVPEMAASSCNPLLPLVASDPCRMHETLPSRFPGLGSIIRLGVLG</sequence>
<protein>
    <submittedName>
        <fullName evidence="1">Uncharacterized protein</fullName>
    </submittedName>
</protein>
<gene>
    <name evidence="1" type="ORF">BDM02DRAFT_2033374</name>
</gene>
<name>A0ACB6ZH17_THEGA</name>
<keyword evidence="2" id="KW-1185">Reference proteome</keyword>
<accession>A0ACB6ZH17</accession>
<reference evidence="1" key="2">
    <citation type="journal article" date="2020" name="Nat. Commun.">
        <title>Large-scale genome sequencing of mycorrhizal fungi provides insights into the early evolution of symbiotic traits.</title>
        <authorList>
            <person name="Miyauchi S."/>
            <person name="Kiss E."/>
            <person name="Kuo A."/>
            <person name="Drula E."/>
            <person name="Kohler A."/>
            <person name="Sanchez-Garcia M."/>
            <person name="Morin E."/>
            <person name="Andreopoulos B."/>
            <person name="Barry K.W."/>
            <person name="Bonito G."/>
            <person name="Buee M."/>
            <person name="Carver A."/>
            <person name="Chen C."/>
            <person name="Cichocki N."/>
            <person name="Clum A."/>
            <person name="Culley D."/>
            <person name="Crous P.W."/>
            <person name="Fauchery L."/>
            <person name="Girlanda M."/>
            <person name="Hayes R.D."/>
            <person name="Keri Z."/>
            <person name="LaButti K."/>
            <person name="Lipzen A."/>
            <person name="Lombard V."/>
            <person name="Magnuson J."/>
            <person name="Maillard F."/>
            <person name="Murat C."/>
            <person name="Nolan M."/>
            <person name="Ohm R.A."/>
            <person name="Pangilinan J."/>
            <person name="Pereira M.F."/>
            <person name="Perotto S."/>
            <person name="Peter M."/>
            <person name="Pfister S."/>
            <person name="Riley R."/>
            <person name="Sitrit Y."/>
            <person name="Stielow J.B."/>
            <person name="Szollosi G."/>
            <person name="Zifcakova L."/>
            <person name="Stursova M."/>
            <person name="Spatafora J.W."/>
            <person name="Tedersoo L."/>
            <person name="Vaario L.M."/>
            <person name="Yamada A."/>
            <person name="Yan M."/>
            <person name="Wang P."/>
            <person name="Xu J."/>
            <person name="Bruns T."/>
            <person name="Baldrian P."/>
            <person name="Vilgalys R."/>
            <person name="Dunand C."/>
            <person name="Henrissat B."/>
            <person name="Grigoriev I.V."/>
            <person name="Hibbett D."/>
            <person name="Nagy L.G."/>
            <person name="Martin F.M."/>
        </authorList>
    </citation>
    <scope>NUCLEOTIDE SEQUENCE</scope>
    <source>
        <strain evidence="1">P2</strain>
    </source>
</reference>